<proteinExistence type="predicted"/>
<sequence>MRINTKLLELPNLVQQQIEEDFTTENYLSSRHCSLVHFMNDHYLRPDSYRSIDDPSYRSPTLPEITEVIEHLASIHSLTIVAKQLGIIGVNQTRTLRRWQKGINIMPYSAWRLLLILDGRVVEVNRIIEEDGSKPWTYNYEDSKNKA</sequence>
<keyword evidence="2" id="KW-1185">Reference proteome</keyword>
<dbReference type="EMBL" id="NPIB01000052">
    <property type="protein sequence ID" value="PLC55983.1"/>
    <property type="molecule type" value="Genomic_DNA"/>
</dbReference>
<organism evidence="1 2">
    <name type="scientific">Photobacterium carnosum</name>
    <dbReference type="NCBI Taxonomy" id="2023717"/>
    <lineage>
        <taxon>Bacteria</taxon>
        <taxon>Pseudomonadati</taxon>
        <taxon>Pseudomonadota</taxon>
        <taxon>Gammaproteobacteria</taxon>
        <taxon>Vibrionales</taxon>
        <taxon>Vibrionaceae</taxon>
        <taxon>Photobacterium</taxon>
    </lineage>
</organism>
<evidence type="ECO:0000313" key="2">
    <source>
        <dbReference type="Proteomes" id="UP000234420"/>
    </source>
</evidence>
<evidence type="ECO:0000313" key="1">
    <source>
        <dbReference type="EMBL" id="PLC55983.1"/>
    </source>
</evidence>
<protein>
    <submittedName>
        <fullName evidence="1">Uncharacterized protein</fullName>
    </submittedName>
</protein>
<dbReference type="RefSeq" id="WP_101770462.1">
    <property type="nucleotide sequence ID" value="NZ_BPPU01000007.1"/>
</dbReference>
<dbReference type="AlphaFoldDB" id="A0A2N4ULV0"/>
<comment type="caution">
    <text evidence="1">The sequence shown here is derived from an EMBL/GenBank/DDBJ whole genome shotgun (WGS) entry which is preliminary data.</text>
</comment>
<dbReference type="Proteomes" id="UP000234420">
    <property type="component" value="Unassembled WGS sequence"/>
</dbReference>
<name>A0A2N4ULV0_9GAMM</name>
<accession>A0A2N4ULV0</accession>
<gene>
    <name evidence="1" type="ORF">CIK00_20860</name>
</gene>
<reference evidence="1 2" key="1">
    <citation type="journal article" date="2018" name="Syst. Appl. Microbiol.">
        <title>Photobacterium carnosum sp. nov., isolated from spoiled modified atmosphere packaged poultry meat.</title>
        <authorList>
            <person name="Hilgarth M."/>
            <person name="Fuertes S."/>
            <person name="Ehrmann M."/>
            <person name="Vogel R.F."/>
        </authorList>
    </citation>
    <scope>NUCLEOTIDE SEQUENCE [LARGE SCALE GENOMIC DNA]</scope>
    <source>
        <strain evidence="1 2">TMW 2.2021</strain>
    </source>
</reference>